<evidence type="ECO:0000313" key="2">
    <source>
        <dbReference type="Proteomes" id="UP000199515"/>
    </source>
</evidence>
<organism evidence="1 2">
    <name type="scientific">Amycolatopsis xylanica</name>
    <dbReference type="NCBI Taxonomy" id="589385"/>
    <lineage>
        <taxon>Bacteria</taxon>
        <taxon>Bacillati</taxon>
        <taxon>Actinomycetota</taxon>
        <taxon>Actinomycetes</taxon>
        <taxon>Pseudonocardiales</taxon>
        <taxon>Pseudonocardiaceae</taxon>
        <taxon>Amycolatopsis</taxon>
    </lineage>
</organism>
<proteinExistence type="predicted"/>
<gene>
    <name evidence="1" type="ORF">SAMN05421504_107434</name>
</gene>
<protein>
    <submittedName>
        <fullName evidence="1">Uncharacterized protein</fullName>
    </submittedName>
</protein>
<evidence type="ECO:0000313" key="1">
    <source>
        <dbReference type="EMBL" id="SDY91641.1"/>
    </source>
</evidence>
<sequence length="215" mass="23452">MTTTENPCDALDCQNASVPGHRICMACSDKAGTELVGLPRLYDELERTLTLSRTGMRERISGWRPNGISLNEPAVNIRAEMVEVLGAWAKLVVDELGVAPGYHRQVRKLAGFLMVHFDALMAHPAAGDFVEEINDLAGAARGVLEPSNEMRLDLGPCAEQDCDRTVHATIKGDGEWSPDQVGCEAGHTVRPDQWLLLGRRIERAQQNLSVSSHAA</sequence>
<accession>A0A1H3NRT5</accession>
<dbReference type="OrthoDB" id="4261376at2"/>
<keyword evidence="2" id="KW-1185">Reference proteome</keyword>
<name>A0A1H3NRT5_9PSEU</name>
<dbReference type="EMBL" id="FNON01000007">
    <property type="protein sequence ID" value="SDY91641.1"/>
    <property type="molecule type" value="Genomic_DNA"/>
</dbReference>
<dbReference type="RefSeq" id="WP_091295019.1">
    <property type="nucleotide sequence ID" value="NZ_FNON01000007.1"/>
</dbReference>
<dbReference type="STRING" id="589385.SAMN05421504_107434"/>
<dbReference type="Proteomes" id="UP000199515">
    <property type="component" value="Unassembled WGS sequence"/>
</dbReference>
<reference evidence="1 2" key="1">
    <citation type="submission" date="2016-10" db="EMBL/GenBank/DDBJ databases">
        <authorList>
            <person name="de Groot N.N."/>
        </authorList>
    </citation>
    <scope>NUCLEOTIDE SEQUENCE [LARGE SCALE GENOMIC DNA]</scope>
    <source>
        <strain evidence="1 2">CPCC 202699</strain>
    </source>
</reference>
<dbReference type="AlphaFoldDB" id="A0A1H3NRT5"/>